<evidence type="ECO:0000256" key="1">
    <source>
        <dbReference type="ARBA" id="ARBA00009477"/>
    </source>
</evidence>
<dbReference type="EMBL" id="JAPFQN010000002">
    <property type="protein sequence ID" value="MCX2742622.1"/>
    <property type="molecule type" value="Genomic_DNA"/>
</dbReference>
<dbReference type="RefSeq" id="WP_266054908.1">
    <property type="nucleotide sequence ID" value="NZ_JAPFQN010000002.1"/>
</dbReference>
<evidence type="ECO:0000313" key="4">
    <source>
        <dbReference type="EMBL" id="MCX2742622.1"/>
    </source>
</evidence>
<feature type="domain" description="Multidrug resistance protein MdtA-like C-terminal permuted SH3" evidence="3">
    <location>
        <begin position="344"/>
        <end position="405"/>
    </location>
</feature>
<dbReference type="NCBIfam" id="TIGR01730">
    <property type="entry name" value="RND_mfp"/>
    <property type="match status" value="1"/>
</dbReference>
<evidence type="ECO:0000313" key="5">
    <source>
        <dbReference type="Proteomes" id="UP001209885"/>
    </source>
</evidence>
<dbReference type="SUPFAM" id="SSF111369">
    <property type="entry name" value="HlyD-like secretion proteins"/>
    <property type="match status" value="1"/>
</dbReference>
<feature type="transmembrane region" description="Helical" evidence="2">
    <location>
        <begin position="12"/>
        <end position="34"/>
    </location>
</feature>
<proteinExistence type="inferred from homology"/>
<dbReference type="InterPro" id="IPR058627">
    <property type="entry name" value="MdtA-like_C"/>
</dbReference>
<dbReference type="Gene3D" id="2.40.30.170">
    <property type="match status" value="1"/>
</dbReference>
<name>A0ABT3RLC6_9BACT</name>
<keyword evidence="5" id="KW-1185">Reference proteome</keyword>
<keyword evidence="2" id="KW-0812">Transmembrane</keyword>
<dbReference type="Gene3D" id="2.40.50.100">
    <property type="match status" value="1"/>
</dbReference>
<dbReference type="Proteomes" id="UP001209885">
    <property type="component" value="Unassembled WGS sequence"/>
</dbReference>
<evidence type="ECO:0000256" key="2">
    <source>
        <dbReference type="SAM" id="Phobius"/>
    </source>
</evidence>
<comment type="similarity">
    <text evidence="1">Belongs to the membrane fusion protein (MFP) (TC 8.A.1) family.</text>
</comment>
<dbReference type="Gene3D" id="1.10.287.470">
    <property type="entry name" value="Helix hairpin bin"/>
    <property type="match status" value="1"/>
</dbReference>
<gene>
    <name evidence="4" type="ORF">OO013_02030</name>
</gene>
<protein>
    <submittedName>
        <fullName evidence="4">Efflux RND transporter periplasmic adaptor subunit</fullName>
    </submittedName>
</protein>
<organism evidence="4 5">
    <name type="scientific">Mangrovivirga halotolerans</name>
    <dbReference type="NCBI Taxonomy" id="2993936"/>
    <lineage>
        <taxon>Bacteria</taxon>
        <taxon>Pseudomonadati</taxon>
        <taxon>Bacteroidota</taxon>
        <taxon>Cytophagia</taxon>
        <taxon>Cytophagales</taxon>
        <taxon>Mangrovivirgaceae</taxon>
        <taxon>Mangrovivirga</taxon>
    </lineage>
</organism>
<dbReference type="Pfam" id="PF25967">
    <property type="entry name" value="RND-MFP_C"/>
    <property type="match status" value="1"/>
</dbReference>
<dbReference type="InterPro" id="IPR006143">
    <property type="entry name" value="RND_pump_MFP"/>
</dbReference>
<keyword evidence="2" id="KW-1133">Transmembrane helix</keyword>
<dbReference type="PANTHER" id="PTHR30469:SF33">
    <property type="entry name" value="SLR1207 PROTEIN"/>
    <property type="match status" value="1"/>
</dbReference>
<reference evidence="4 5" key="1">
    <citation type="submission" date="2022-11" db="EMBL/GenBank/DDBJ databases">
        <title>The characterization of three novel Bacteroidetes species and genomic analysis of their roles in tidal elemental geochemical cycles.</title>
        <authorList>
            <person name="Ma K."/>
        </authorList>
    </citation>
    <scope>NUCLEOTIDE SEQUENCE [LARGE SCALE GENOMIC DNA]</scope>
    <source>
        <strain evidence="4 5">M17</strain>
    </source>
</reference>
<accession>A0ABT3RLC6</accession>
<sequence length="416" mass="47445">MDRKIETKRWTWKKISGVLLASIVVIFLAFQLIFGDNRSSLNVESERITTATVKQGAFQEFIPVNGNVAPGEVYYLDAIEGGIIQEVIRESGASVKEGDTVLMLTNSKLQLDVMQRETQLYEQINNLRQTRLLLDQNDLSQRAQLAEIDYQLNILEPQYQRSKKLYNEKLISEQEFEQIEEQLKYNKNRRSLTYRSYRNDSIARAIQMNQLYQSEKRMVRSLEAVGQILDNLIITAPESGQLSAPQLEVGQSVNAGQRLGQVDVMDNYKVRVSIDELYLPRVDIGQKGTFTFTGNQYTLKINKIYPNIADGRFQVDMVFAGEVPEGIRRGQTLRIRLELGNLEQAILLPTGGFFNDTGGRWIYVLNSEGTKAYKKDISIGRRNPDYYEVLNGLEPGDRVVISGYDNFGDNEVLNLK</sequence>
<evidence type="ECO:0000259" key="3">
    <source>
        <dbReference type="Pfam" id="PF25967"/>
    </source>
</evidence>
<dbReference type="Gene3D" id="2.40.420.20">
    <property type="match status" value="1"/>
</dbReference>
<dbReference type="PANTHER" id="PTHR30469">
    <property type="entry name" value="MULTIDRUG RESISTANCE PROTEIN MDTA"/>
    <property type="match status" value="1"/>
</dbReference>
<comment type="caution">
    <text evidence="4">The sequence shown here is derived from an EMBL/GenBank/DDBJ whole genome shotgun (WGS) entry which is preliminary data.</text>
</comment>
<keyword evidence="2" id="KW-0472">Membrane</keyword>